<reference evidence="1" key="2">
    <citation type="submission" date="2020-05" db="UniProtKB">
        <authorList>
            <consortium name="EnsemblMetazoa"/>
        </authorList>
    </citation>
    <scope>IDENTIFICATION</scope>
    <source>
        <strain evidence="1">IAEA</strain>
    </source>
</reference>
<name>A0A1A9ZQZ1_GLOPL</name>
<dbReference type="AlphaFoldDB" id="A0A1A9ZQZ1"/>
<dbReference type="Proteomes" id="UP000092445">
    <property type="component" value="Unassembled WGS sequence"/>
</dbReference>
<reference evidence="2" key="1">
    <citation type="submission" date="2014-03" db="EMBL/GenBank/DDBJ databases">
        <authorList>
            <person name="Aksoy S."/>
            <person name="Warren W."/>
            <person name="Wilson R.K."/>
        </authorList>
    </citation>
    <scope>NUCLEOTIDE SEQUENCE [LARGE SCALE GENOMIC DNA]</scope>
    <source>
        <strain evidence="2">IAEA</strain>
    </source>
</reference>
<organism evidence="1 2">
    <name type="scientific">Glossina pallidipes</name>
    <name type="common">Tsetse fly</name>
    <dbReference type="NCBI Taxonomy" id="7398"/>
    <lineage>
        <taxon>Eukaryota</taxon>
        <taxon>Metazoa</taxon>
        <taxon>Ecdysozoa</taxon>
        <taxon>Arthropoda</taxon>
        <taxon>Hexapoda</taxon>
        <taxon>Insecta</taxon>
        <taxon>Pterygota</taxon>
        <taxon>Neoptera</taxon>
        <taxon>Endopterygota</taxon>
        <taxon>Diptera</taxon>
        <taxon>Brachycera</taxon>
        <taxon>Muscomorpha</taxon>
        <taxon>Hippoboscoidea</taxon>
        <taxon>Glossinidae</taxon>
        <taxon>Glossina</taxon>
    </lineage>
</organism>
<proteinExistence type="predicted"/>
<evidence type="ECO:0000313" key="1">
    <source>
        <dbReference type="EnsemblMetazoa" id="GPAI022297-PA"/>
    </source>
</evidence>
<accession>A0A1A9ZQZ1</accession>
<evidence type="ECO:0000313" key="2">
    <source>
        <dbReference type="Proteomes" id="UP000092445"/>
    </source>
</evidence>
<dbReference type="EnsemblMetazoa" id="GPAI022297-RA">
    <property type="protein sequence ID" value="GPAI022297-PA"/>
    <property type="gene ID" value="GPAI022297"/>
</dbReference>
<dbReference type="VEuPathDB" id="VectorBase:GPAI022297"/>
<protein>
    <submittedName>
        <fullName evidence="1">Uncharacterized protein</fullName>
    </submittedName>
</protein>
<sequence>MAVAYKPLKISKSALDIEANIGNRAHAVAVIVKVLQLYCNNGKCDYFDLITSYTTTCSQCFISFGSCRIPALSYLDKYFEALTEYCFVQRAIAVIQVTPNSVLIQKQAATINPAASDVWTALIKSHHKQNLNVIESISVSKILQLNSNKNGYESAQF</sequence>
<keyword evidence="2" id="KW-1185">Reference proteome</keyword>